<dbReference type="AlphaFoldDB" id="I1N581"/>
<keyword evidence="1" id="KW-1133">Transmembrane helix</keyword>
<keyword evidence="1" id="KW-0812">Transmembrane</keyword>
<dbReference type="OrthoDB" id="672819at2759"/>
<keyword evidence="1" id="KW-0472">Membrane</keyword>
<reference evidence="2 3" key="1">
    <citation type="journal article" date="2010" name="Nature">
        <title>Genome sequence of the palaeopolyploid soybean.</title>
        <authorList>
            <person name="Schmutz J."/>
            <person name="Cannon S.B."/>
            <person name="Schlueter J."/>
            <person name="Ma J."/>
            <person name="Mitros T."/>
            <person name="Nelson W."/>
            <person name="Hyten D.L."/>
            <person name="Song Q."/>
            <person name="Thelen J.J."/>
            <person name="Cheng J."/>
            <person name="Xu D."/>
            <person name="Hellsten U."/>
            <person name="May G.D."/>
            <person name="Yu Y."/>
            <person name="Sakurai T."/>
            <person name="Umezawa T."/>
            <person name="Bhattacharyya M.K."/>
            <person name="Sandhu D."/>
            <person name="Valliyodan B."/>
            <person name="Lindquist E."/>
            <person name="Peto M."/>
            <person name="Grant D."/>
            <person name="Shu S."/>
            <person name="Goodstein D."/>
            <person name="Barry K."/>
            <person name="Futrell-Griggs M."/>
            <person name="Abernathy B."/>
            <person name="Du J."/>
            <person name="Tian Z."/>
            <person name="Zhu L."/>
            <person name="Gill N."/>
            <person name="Joshi T."/>
            <person name="Libault M."/>
            <person name="Sethuraman A."/>
            <person name="Zhang X.-C."/>
            <person name="Shinozaki K."/>
            <person name="Nguyen H.T."/>
            <person name="Wing R.A."/>
            <person name="Cregan P."/>
            <person name="Specht J."/>
            <person name="Grimwood J."/>
            <person name="Rokhsar D."/>
            <person name="Stacey G."/>
            <person name="Shoemaker R.C."/>
            <person name="Jackson S.A."/>
        </authorList>
    </citation>
    <scope>NUCLEOTIDE SEQUENCE [LARGE SCALE GENOMIC DNA]</scope>
    <source>
        <strain evidence="3">cv. Williams 82</strain>
        <tissue evidence="2">Callus</tissue>
    </source>
</reference>
<reference evidence="2" key="3">
    <citation type="submission" date="2018-07" db="EMBL/GenBank/DDBJ databases">
        <title>WGS assembly of Glycine max.</title>
        <authorList>
            <person name="Schmutz J."/>
            <person name="Cannon S."/>
            <person name="Schlueter J."/>
            <person name="Ma J."/>
            <person name="Mitros T."/>
            <person name="Nelson W."/>
            <person name="Hyten D."/>
            <person name="Song Q."/>
            <person name="Thelen J."/>
            <person name="Cheng J."/>
            <person name="Xu D."/>
            <person name="Hellsten U."/>
            <person name="May G."/>
            <person name="Yu Y."/>
            <person name="Sakurai T."/>
            <person name="Umezawa T."/>
            <person name="Bhattacharyya M."/>
            <person name="Sandhu D."/>
            <person name="Valliyodan B."/>
            <person name="Lindquist E."/>
            <person name="Peto M."/>
            <person name="Grant D."/>
            <person name="Shu S."/>
            <person name="Goodstein D."/>
            <person name="Barry K."/>
            <person name="Futrell-Griggs M."/>
            <person name="Abernathy B."/>
            <person name="Du J."/>
            <person name="Tian Z."/>
            <person name="Zhu L."/>
            <person name="Gill N."/>
            <person name="Joshi T."/>
            <person name="Libault M."/>
            <person name="Sethuraman A."/>
            <person name="Zhang X."/>
            <person name="Shinozaki K."/>
            <person name="Nguyen H."/>
            <person name="Wing R."/>
            <person name="Cregan P."/>
            <person name="Specht J."/>
            <person name="Grimwood J."/>
            <person name="Rokhsar D."/>
            <person name="Stacey G."/>
            <person name="Shoemaker R."/>
            <person name="Jackson S."/>
        </authorList>
    </citation>
    <scope>NUCLEOTIDE SEQUENCE</scope>
    <source>
        <tissue evidence="2">Callus</tissue>
    </source>
</reference>
<dbReference type="PANTHER" id="PTHR33782:SF27">
    <property type="entry name" value="PROTEIN, PUTATIVE-RELATED"/>
    <property type="match status" value="1"/>
</dbReference>
<sequence>MEATNLGCCKLSWGSVISKNVNLTSQKRMVRRRCESGDGWGRLVDEGMIVLRWRIKEMKRMEEANQEVPSHWMEWEKQYYAHYYDQHVFHAMELLQSYLMSLRLRPIVALGVLVLVSLSVLMCSGVGFFHALEVANSLVSYFYSSRELI</sequence>
<accession>I1N581</accession>
<gene>
    <name evidence="3" type="primary">LOC121173983</name>
    <name evidence="2" type="ORF">GLYMA_18G292100</name>
</gene>
<keyword evidence="4" id="KW-1185">Reference proteome</keyword>
<dbReference type="PANTHER" id="PTHR33782">
    <property type="entry name" value="OS01G0121600 PROTEIN"/>
    <property type="match status" value="1"/>
</dbReference>
<dbReference type="RefSeq" id="XP_040867798.1">
    <property type="nucleotide sequence ID" value="XM_041011864.1"/>
</dbReference>
<dbReference type="GeneID" id="121173983"/>
<reference evidence="3" key="2">
    <citation type="submission" date="2018-02" db="UniProtKB">
        <authorList>
            <consortium name="EnsemblPlants"/>
        </authorList>
    </citation>
    <scope>IDENTIFICATION</scope>
    <source>
        <strain evidence="3">Williams 82</strain>
    </source>
</reference>
<proteinExistence type="predicted"/>
<feature type="transmembrane region" description="Helical" evidence="1">
    <location>
        <begin position="107"/>
        <end position="132"/>
    </location>
</feature>
<dbReference type="HOGENOM" id="CLU_105591_1_0_1"/>
<name>I1N581_SOYBN</name>
<dbReference type="EMBL" id="CM000851">
    <property type="protein sequence ID" value="KRH01678.1"/>
    <property type="molecule type" value="Genomic_DNA"/>
</dbReference>
<dbReference type="PaxDb" id="3847-GLYMA18G52920.1"/>
<evidence type="ECO:0000256" key="1">
    <source>
        <dbReference type="SAM" id="Phobius"/>
    </source>
</evidence>
<protein>
    <submittedName>
        <fullName evidence="2 3">Uncharacterized protein</fullName>
    </submittedName>
</protein>
<evidence type="ECO:0000313" key="2">
    <source>
        <dbReference type="EMBL" id="KRH01678.1"/>
    </source>
</evidence>
<dbReference type="Proteomes" id="UP000008827">
    <property type="component" value="Chromosome 18"/>
</dbReference>
<evidence type="ECO:0000313" key="4">
    <source>
        <dbReference type="Proteomes" id="UP000008827"/>
    </source>
</evidence>
<organism evidence="2">
    <name type="scientific">Glycine max</name>
    <name type="common">Soybean</name>
    <name type="synonym">Glycine hispida</name>
    <dbReference type="NCBI Taxonomy" id="3847"/>
    <lineage>
        <taxon>Eukaryota</taxon>
        <taxon>Viridiplantae</taxon>
        <taxon>Streptophyta</taxon>
        <taxon>Embryophyta</taxon>
        <taxon>Tracheophyta</taxon>
        <taxon>Spermatophyta</taxon>
        <taxon>Magnoliopsida</taxon>
        <taxon>eudicotyledons</taxon>
        <taxon>Gunneridae</taxon>
        <taxon>Pentapetalae</taxon>
        <taxon>rosids</taxon>
        <taxon>fabids</taxon>
        <taxon>Fabales</taxon>
        <taxon>Fabaceae</taxon>
        <taxon>Papilionoideae</taxon>
        <taxon>50 kb inversion clade</taxon>
        <taxon>NPAAA clade</taxon>
        <taxon>indigoferoid/millettioid clade</taxon>
        <taxon>Phaseoleae</taxon>
        <taxon>Glycine</taxon>
        <taxon>Glycine subgen. Soja</taxon>
    </lineage>
</organism>
<evidence type="ECO:0000313" key="3">
    <source>
        <dbReference type="EnsemblPlants" id="KRH01678"/>
    </source>
</evidence>
<dbReference type="EnsemblPlants" id="KRH01678">
    <property type="protein sequence ID" value="KRH01678"/>
    <property type="gene ID" value="GLYMA_18G292100"/>
</dbReference>
<dbReference type="OMA" id="EATNLGC"/>
<dbReference type="Gramene" id="KRH01678">
    <property type="protein sequence ID" value="KRH01678"/>
    <property type="gene ID" value="GLYMA_18G292100"/>
</dbReference>